<dbReference type="GO" id="GO:0003677">
    <property type="term" value="F:DNA binding"/>
    <property type="evidence" value="ECO:0007669"/>
    <property type="project" value="UniProtKB-KW"/>
</dbReference>
<evidence type="ECO:0000256" key="20">
    <source>
        <dbReference type="ARBA" id="ARBA00049552"/>
    </source>
</evidence>
<dbReference type="GO" id="GO:0009083">
    <property type="term" value="P:branched-chain amino acid catabolic process"/>
    <property type="evidence" value="ECO:0007669"/>
    <property type="project" value="UniProtKB-KW"/>
</dbReference>
<evidence type="ECO:0000256" key="6">
    <source>
        <dbReference type="ARBA" id="ARBA00009347"/>
    </source>
</evidence>
<dbReference type="NCBIfam" id="TIGR01692">
    <property type="entry name" value="HIBADH"/>
    <property type="match status" value="1"/>
</dbReference>
<dbReference type="SUPFAM" id="SSF52096">
    <property type="entry name" value="ClpP/crotonase"/>
    <property type="match status" value="2"/>
</dbReference>
<comment type="pathway">
    <text evidence="3">Amino-acid degradation; L-valine degradation.</text>
</comment>
<comment type="cofactor">
    <cofactor evidence="1">
        <name>FAD</name>
        <dbReference type="ChEBI" id="CHEBI:57692"/>
    </cofactor>
</comment>
<dbReference type="Pfam" id="PF16113">
    <property type="entry name" value="ECH_2"/>
    <property type="match status" value="1"/>
</dbReference>
<dbReference type="InterPro" id="IPR006089">
    <property type="entry name" value="Acyl-CoA_DH_CS"/>
</dbReference>
<dbReference type="SUPFAM" id="SSF46785">
    <property type="entry name" value="Winged helix' DNA-binding domain"/>
    <property type="match status" value="1"/>
</dbReference>
<dbReference type="GO" id="GO:0008442">
    <property type="term" value="F:3-hydroxyisobutyrate dehydrogenase activity"/>
    <property type="evidence" value="ECO:0007669"/>
    <property type="project" value="UniProtKB-EC"/>
</dbReference>
<dbReference type="InterPro" id="IPR006091">
    <property type="entry name" value="Acyl-CoA_Oxase/DH_mid-dom"/>
</dbReference>
<dbReference type="SUPFAM" id="SSF51735">
    <property type="entry name" value="NAD(P)-binding Rossmann-fold domains"/>
    <property type="match status" value="1"/>
</dbReference>
<gene>
    <name evidence="25" type="ORF">EVOR1521_LOCUS16848</name>
</gene>
<accession>A0AA36MYQ5</accession>
<evidence type="ECO:0000256" key="2">
    <source>
        <dbReference type="ARBA" id="ARBA00003782"/>
    </source>
</evidence>
<keyword evidence="13" id="KW-0560">Oxidoreductase</keyword>
<dbReference type="Gene3D" id="2.40.110.10">
    <property type="entry name" value="Butyryl-CoA Dehydrogenase, subunit A, domain 2"/>
    <property type="match status" value="1"/>
</dbReference>
<dbReference type="Gene3D" id="1.20.140.10">
    <property type="entry name" value="Butyryl-CoA Dehydrogenase, subunit A, domain 3"/>
    <property type="match status" value="1"/>
</dbReference>
<dbReference type="InterPro" id="IPR005119">
    <property type="entry name" value="LysR_subst-bd"/>
</dbReference>
<protein>
    <recommendedName>
        <fullName evidence="22">Isobutyryl-CoA dehydrogenase, mitochondrial</fullName>
        <ecNumber evidence="8">1.1.1.31</ecNumber>
    </recommendedName>
    <alternativeName>
        <fullName evidence="9">Probable RuBisCO transcriptional regulator</fullName>
    </alternativeName>
</protein>
<keyword evidence="12" id="KW-0274">FAD</keyword>
<dbReference type="InterPro" id="IPR018376">
    <property type="entry name" value="Enoyl-CoA_hyd/isom_CS"/>
</dbReference>
<evidence type="ECO:0000256" key="12">
    <source>
        <dbReference type="ARBA" id="ARBA00022827"/>
    </source>
</evidence>
<evidence type="ECO:0000256" key="11">
    <source>
        <dbReference type="ARBA" id="ARBA00022630"/>
    </source>
</evidence>
<organism evidence="25 26">
    <name type="scientific">Effrenium voratum</name>
    <dbReference type="NCBI Taxonomy" id="2562239"/>
    <lineage>
        <taxon>Eukaryota</taxon>
        <taxon>Sar</taxon>
        <taxon>Alveolata</taxon>
        <taxon>Dinophyceae</taxon>
        <taxon>Suessiales</taxon>
        <taxon>Symbiodiniaceae</taxon>
        <taxon>Effrenium</taxon>
    </lineage>
</organism>
<feature type="domain" description="HTH lysR-type" evidence="24">
    <location>
        <begin position="1"/>
        <end position="34"/>
    </location>
</feature>
<dbReference type="FunFam" id="1.10.1040.10:FF:000006">
    <property type="entry name" value="3-hydroxyisobutyrate dehydrogenase"/>
    <property type="match status" value="1"/>
</dbReference>
<evidence type="ECO:0000256" key="16">
    <source>
        <dbReference type="ARBA" id="ARBA00023125"/>
    </source>
</evidence>
<name>A0AA36MYQ5_9DINO</name>
<dbReference type="InterPro" id="IPR052547">
    <property type="entry name" value="Mito_Isobutyryl-CoADH"/>
</dbReference>
<evidence type="ECO:0000256" key="23">
    <source>
        <dbReference type="RuleBase" id="RU003707"/>
    </source>
</evidence>
<dbReference type="Gene3D" id="1.10.1040.10">
    <property type="entry name" value="N-(1-d-carboxylethyl)-l-norvaline Dehydrogenase, domain 2"/>
    <property type="match status" value="1"/>
</dbReference>
<dbReference type="InterPro" id="IPR000847">
    <property type="entry name" value="LysR_HTH_N"/>
</dbReference>
<keyword evidence="16" id="KW-0238">DNA-binding</keyword>
<dbReference type="Pfam" id="PF02771">
    <property type="entry name" value="Acyl-CoA_dh_N"/>
    <property type="match status" value="1"/>
</dbReference>
<dbReference type="InterPro" id="IPR001753">
    <property type="entry name" value="Enoyl-CoA_hydra/iso"/>
</dbReference>
<evidence type="ECO:0000313" key="26">
    <source>
        <dbReference type="Proteomes" id="UP001178507"/>
    </source>
</evidence>
<comment type="similarity">
    <text evidence="7">Belongs to the LysR transcriptional regulatory family.</text>
</comment>
<comment type="catalytic activity">
    <reaction evidence="19">
        <text>3-hydroxy-2-methylpropanoate + NAD(+) = 2-methyl-3-oxopropanoate + NADH + H(+)</text>
        <dbReference type="Rhea" id="RHEA:17681"/>
        <dbReference type="ChEBI" id="CHEBI:11805"/>
        <dbReference type="ChEBI" id="CHEBI:15378"/>
        <dbReference type="ChEBI" id="CHEBI:57540"/>
        <dbReference type="ChEBI" id="CHEBI:57700"/>
        <dbReference type="ChEBI" id="CHEBI:57945"/>
        <dbReference type="EC" id="1.1.1.31"/>
    </reaction>
</comment>
<dbReference type="FunFam" id="2.40.110.10:FF:000001">
    <property type="entry name" value="Acyl-CoA dehydrogenase, mitochondrial"/>
    <property type="match status" value="1"/>
</dbReference>
<dbReference type="Pfam" id="PF00441">
    <property type="entry name" value="Acyl-CoA_dh_1"/>
    <property type="match status" value="1"/>
</dbReference>
<keyword evidence="10" id="KW-0101">Branched-chain amino acid catabolism</keyword>
<comment type="similarity">
    <text evidence="5">Belongs to the HIBADH-related family. 3-hydroxyisobutyrate dehydrogenase subfamily.</text>
</comment>
<evidence type="ECO:0000256" key="22">
    <source>
        <dbReference type="ARBA" id="ARBA00071686"/>
    </source>
</evidence>
<dbReference type="InterPro" id="IPR045004">
    <property type="entry name" value="ECH_dom"/>
</dbReference>
<keyword evidence="14" id="KW-0805">Transcription regulation</keyword>
<dbReference type="InterPro" id="IPR006115">
    <property type="entry name" value="6PGDH_NADP-bd"/>
</dbReference>
<dbReference type="PROSITE" id="PS00072">
    <property type="entry name" value="ACYL_COA_DH_1"/>
    <property type="match status" value="1"/>
</dbReference>
<dbReference type="CDD" id="cd06558">
    <property type="entry name" value="crotonase-like"/>
    <property type="match status" value="2"/>
</dbReference>
<evidence type="ECO:0000256" key="5">
    <source>
        <dbReference type="ARBA" id="ARBA00006013"/>
    </source>
</evidence>
<evidence type="ECO:0000256" key="10">
    <source>
        <dbReference type="ARBA" id="ARBA00022456"/>
    </source>
</evidence>
<evidence type="ECO:0000256" key="8">
    <source>
        <dbReference type="ARBA" id="ARBA00012991"/>
    </source>
</evidence>
<dbReference type="GO" id="GO:0016836">
    <property type="term" value="F:hydro-lyase activity"/>
    <property type="evidence" value="ECO:0007669"/>
    <property type="project" value="UniProtKB-ARBA"/>
</dbReference>
<comment type="catalytic activity">
    <reaction evidence="20">
        <text>(2S)-2-methylbutanoyl-CoA + oxidized [electron-transfer flavoprotein] + H(+) = (2E)-2-methylbut-2-enoyl-CoA + reduced [electron-transfer flavoprotein]</text>
        <dbReference type="Rhea" id="RHEA:48256"/>
        <dbReference type="Rhea" id="RHEA-COMP:10685"/>
        <dbReference type="Rhea" id="RHEA-COMP:10686"/>
        <dbReference type="ChEBI" id="CHEBI:15378"/>
        <dbReference type="ChEBI" id="CHEBI:57337"/>
        <dbReference type="ChEBI" id="CHEBI:57692"/>
        <dbReference type="ChEBI" id="CHEBI:58307"/>
        <dbReference type="ChEBI" id="CHEBI:88166"/>
    </reaction>
    <physiologicalReaction direction="left-to-right" evidence="20">
        <dbReference type="Rhea" id="RHEA:48257"/>
    </physiologicalReaction>
</comment>
<comment type="catalytic activity">
    <reaction evidence="21">
        <text>propanoyl-CoA + oxidized [electron-transfer flavoprotein] + H(+) = acryloyl-CoA + reduced [electron-transfer flavoprotein]</text>
        <dbReference type="Rhea" id="RHEA:31287"/>
        <dbReference type="Rhea" id="RHEA-COMP:10685"/>
        <dbReference type="Rhea" id="RHEA-COMP:10686"/>
        <dbReference type="ChEBI" id="CHEBI:15378"/>
        <dbReference type="ChEBI" id="CHEBI:57367"/>
        <dbReference type="ChEBI" id="CHEBI:57392"/>
        <dbReference type="ChEBI" id="CHEBI:57692"/>
        <dbReference type="ChEBI" id="CHEBI:58307"/>
    </reaction>
    <physiologicalReaction direction="left-to-right" evidence="21">
        <dbReference type="Rhea" id="RHEA:31288"/>
    </physiologicalReaction>
</comment>
<comment type="caution">
    <text evidence="25">The sequence shown here is derived from an EMBL/GenBank/DDBJ whole genome shotgun (WGS) entry which is preliminary data.</text>
</comment>
<keyword evidence="26" id="KW-1185">Reference proteome</keyword>
<evidence type="ECO:0000256" key="19">
    <source>
        <dbReference type="ARBA" id="ARBA00049197"/>
    </source>
</evidence>
<dbReference type="Pfam" id="PF00126">
    <property type="entry name" value="HTH_1"/>
    <property type="match status" value="1"/>
</dbReference>
<evidence type="ECO:0000256" key="3">
    <source>
        <dbReference type="ARBA" id="ARBA00005109"/>
    </source>
</evidence>
<keyword evidence="15" id="KW-0520">NAD</keyword>
<dbReference type="InterPro" id="IPR013786">
    <property type="entry name" value="AcylCoA_DH/ox_N"/>
</dbReference>
<dbReference type="InterPro" id="IPR014748">
    <property type="entry name" value="Enoyl-CoA_hydra_C"/>
</dbReference>
<dbReference type="InterPro" id="IPR046373">
    <property type="entry name" value="Acyl-CoA_Oxase/DH_mid-dom_sf"/>
</dbReference>
<dbReference type="SUPFAM" id="SSF56645">
    <property type="entry name" value="Acyl-CoA dehydrogenase NM domain-like"/>
    <property type="match status" value="1"/>
</dbReference>
<evidence type="ECO:0000256" key="9">
    <source>
        <dbReference type="ARBA" id="ARBA00018907"/>
    </source>
</evidence>
<dbReference type="InterPro" id="IPR036250">
    <property type="entry name" value="AcylCo_DH-like_C"/>
</dbReference>
<comment type="function">
    <text evidence="2">Trans-acting transcriptional regulator of RuBisCO genes (rbcL and rbcS) expression.</text>
</comment>
<evidence type="ECO:0000256" key="1">
    <source>
        <dbReference type="ARBA" id="ARBA00001974"/>
    </source>
</evidence>
<dbReference type="InterPro" id="IPR036388">
    <property type="entry name" value="WH-like_DNA-bd_sf"/>
</dbReference>
<dbReference type="GO" id="GO:0051287">
    <property type="term" value="F:NAD binding"/>
    <property type="evidence" value="ECO:0007669"/>
    <property type="project" value="InterPro"/>
</dbReference>
<dbReference type="CDD" id="cd08422">
    <property type="entry name" value="PBP2_CrgA_like"/>
    <property type="match status" value="1"/>
</dbReference>
<dbReference type="Gene3D" id="1.10.10.10">
    <property type="entry name" value="Winged helix-like DNA-binding domain superfamily/Winged helix DNA-binding domain"/>
    <property type="match status" value="1"/>
</dbReference>
<evidence type="ECO:0000313" key="25">
    <source>
        <dbReference type="EMBL" id="CAJ1391584.1"/>
    </source>
</evidence>
<evidence type="ECO:0000256" key="15">
    <source>
        <dbReference type="ARBA" id="ARBA00023027"/>
    </source>
</evidence>
<dbReference type="InterPro" id="IPR011548">
    <property type="entry name" value="HIBADH"/>
</dbReference>
<dbReference type="Gene3D" id="3.90.226.10">
    <property type="entry name" value="2-enoyl-CoA Hydratase, Chain A, domain 1"/>
    <property type="match status" value="2"/>
</dbReference>
<dbReference type="PROSITE" id="PS00166">
    <property type="entry name" value="ENOYL_COA_HYDRATASE"/>
    <property type="match status" value="1"/>
</dbReference>
<dbReference type="InterPro" id="IPR008927">
    <property type="entry name" value="6-PGluconate_DH-like_C_sf"/>
</dbReference>
<keyword evidence="18" id="KW-0456">Lyase</keyword>
<evidence type="ECO:0000256" key="7">
    <source>
        <dbReference type="ARBA" id="ARBA00009437"/>
    </source>
</evidence>
<evidence type="ECO:0000259" key="24">
    <source>
        <dbReference type="PROSITE" id="PS50931"/>
    </source>
</evidence>
<dbReference type="NCBIfam" id="NF004127">
    <property type="entry name" value="PRK05617.1"/>
    <property type="match status" value="1"/>
</dbReference>
<dbReference type="GO" id="GO:0050661">
    <property type="term" value="F:NADP binding"/>
    <property type="evidence" value="ECO:0007669"/>
    <property type="project" value="InterPro"/>
</dbReference>
<dbReference type="PROSITE" id="PS00073">
    <property type="entry name" value="ACYL_COA_DH_2"/>
    <property type="match status" value="1"/>
</dbReference>
<dbReference type="EMBL" id="CAUJNA010002223">
    <property type="protein sequence ID" value="CAJ1391584.1"/>
    <property type="molecule type" value="Genomic_DNA"/>
</dbReference>
<dbReference type="PROSITE" id="PS50931">
    <property type="entry name" value="HTH_LYSR"/>
    <property type="match status" value="1"/>
</dbReference>
<dbReference type="InterPro" id="IPR036291">
    <property type="entry name" value="NAD(P)-bd_dom_sf"/>
</dbReference>
<dbReference type="Gene3D" id="1.10.12.10">
    <property type="entry name" value="Lyase 2-enoyl-coa Hydratase, Chain A, domain 2"/>
    <property type="match status" value="1"/>
</dbReference>
<dbReference type="SUPFAM" id="SSF48179">
    <property type="entry name" value="6-phosphogluconate dehydrogenase C-terminal domain-like"/>
    <property type="match status" value="1"/>
</dbReference>
<evidence type="ECO:0000256" key="13">
    <source>
        <dbReference type="ARBA" id="ARBA00023002"/>
    </source>
</evidence>
<dbReference type="Pfam" id="PF02770">
    <property type="entry name" value="Acyl-CoA_dh_M"/>
    <property type="match status" value="1"/>
</dbReference>
<comment type="similarity">
    <text evidence="4 23">Belongs to the enoyl-CoA hydratase/isomerase family.</text>
</comment>
<dbReference type="InterPro" id="IPR009075">
    <property type="entry name" value="AcylCo_DH/oxidase_C"/>
</dbReference>
<dbReference type="GO" id="GO:0003995">
    <property type="term" value="F:acyl-CoA dehydrogenase activity"/>
    <property type="evidence" value="ECO:0007669"/>
    <property type="project" value="InterPro"/>
</dbReference>
<evidence type="ECO:0000256" key="21">
    <source>
        <dbReference type="ARBA" id="ARBA00050268"/>
    </source>
</evidence>
<dbReference type="Pfam" id="PF03466">
    <property type="entry name" value="LysR_substrate"/>
    <property type="match status" value="1"/>
</dbReference>
<dbReference type="Gene3D" id="3.40.50.720">
    <property type="entry name" value="NAD(P)-binding Rossmann-like Domain"/>
    <property type="match status" value="1"/>
</dbReference>
<dbReference type="InterPro" id="IPR009100">
    <property type="entry name" value="AcylCoA_DH/oxidase_NM_dom_sf"/>
</dbReference>
<evidence type="ECO:0000256" key="14">
    <source>
        <dbReference type="ARBA" id="ARBA00023015"/>
    </source>
</evidence>
<dbReference type="Pfam" id="PF00378">
    <property type="entry name" value="ECH_1"/>
    <property type="match status" value="1"/>
</dbReference>
<proteinExistence type="inferred from homology"/>
<dbReference type="PANTHER" id="PTHR43831">
    <property type="entry name" value="ISOBUTYRYL-COA DEHYDROGENASE"/>
    <property type="match status" value="1"/>
</dbReference>
<evidence type="ECO:0000256" key="4">
    <source>
        <dbReference type="ARBA" id="ARBA00005254"/>
    </source>
</evidence>
<dbReference type="Pfam" id="PF03446">
    <property type="entry name" value="NAD_binding_2"/>
    <property type="match status" value="1"/>
</dbReference>
<dbReference type="EC" id="1.1.1.31" evidence="8"/>
<keyword evidence="11" id="KW-0285">Flavoprotein</keyword>
<dbReference type="Gene3D" id="3.40.190.290">
    <property type="match status" value="1"/>
</dbReference>
<comment type="similarity">
    <text evidence="6">Belongs to the acyl-CoA dehydrogenase family.</text>
</comment>
<evidence type="ECO:0000256" key="17">
    <source>
        <dbReference type="ARBA" id="ARBA00023163"/>
    </source>
</evidence>
<dbReference type="InterPro" id="IPR029154">
    <property type="entry name" value="HIBADH-like_NADP-bd"/>
</dbReference>
<dbReference type="InterPro" id="IPR029045">
    <property type="entry name" value="ClpP/crotonase-like_dom_sf"/>
</dbReference>
<dbReference type="Pfam" id="PF14833">
    <property type="entry name" value="NAD_binding_11"/>
    <property type="match status" value="1"/>
</dbReference>
<dbReference type="SUPFAM" id="SSF47203">
    <property type="entry name" value="Acyl-CoA dehydrogenase C-terminal domain-like"/>
    <property type="match status" value="1"/>
</dbReference>
<keyword evidence="17" id="KW-0804">Transcription</keyword>
<dbReference type="FunFam" id="3.90.226.10:FF:000009">
    <property type="entry name" value="Carnitinyl-CoA dehydratase"/>
    <property type="match status" value="1"/>
</dbReference>
<sequence>MGISQSTLNRRISALEEDLGTRLFERSTSGSTLTEAGSRLLEHAERMEAETLRIRAGLAGPDAPLTGTVRIGAPDGFGVAFLAGRIGTFAARHPHLTVQIVPASRNFSLSRREADIAVTVGRPSKGRLRAKKLTDYTLGLYASADYLARMSTPRTHDDLRNHTLIGYVDDLIFASQLDFAVDLPVKWQSRIEVSGATGQFEVARAGAGIGILHRFMAEDDPALVRVLPEIALTRSYWAVWHESHHASRRVRAVIDFLDEELLDTACPIGDDLDMEVVIARHEMDLEHLGKIGHCLAERLKHAGFVLVERDFHHDRFADTEGFMIEDRGVAGDDALFLQTFDPLPARARRQSDGLGQFGIGQTTVRNQDGKPCRARIGSSSLDFALSEGQQMLFDTAFEFGQEQIAPHAQAWERAGTIPRELLENAGALGFGALYVPEQMGGAGLSRLDATLVFEALSAACPSVVAFISIHNMCTHMVAHNGTDAFKEAWLESMTSMQSIASYCLTEPGSGSDAAALRTRAVKSGGAYTLNGTKAFISGGGFSDLYLVMCRTGEDGPRGISAIVVPDGADGLSFGAAERKMGWRAQPTAQVQLDDCTVQESHLLGAEGEGFALAMAGLDGGRLNIAACALGGAQAALRMALDYVGERQAFGRTIDQFQGLQFRLADMETELQAARVFLRQAAWKLDTKSHDATVHCAMAKRFVTDTAFRVANDALQLLGGYGYLEDYGIEKIVRDLRVHQILEGTNEIMRVITARSLLRGRVGHITLNRPKVLNALSPAMIEAISNALSDWARDRDIAMVLIDAAGERAFCAGGDINVLYERALAGDHEFGRAFWRAEYRMNAQIAHFPKPFVALVHGIVMGGGVGVSLHGSHRVVADTVTFAMPECAIGLIPDVGASLLLGRTPGHFGEFLGLTGRRLDAAEMVHCGLADQIVAAGTMDDLRASLLESGDPAEAKKFAVDPGHAAIAAEKSSINAVFGLETIELIHEALRALDNDWGAEVRGQLDAGSVLSQHIALSTIRKARRHGSVVATLRDEFRFTSRATERAELIEGIRAAVIDKDRNPQWRYRTLQDVPDPLLSEFSEKAPGGAVITMLPNGDILRQVYAHIVPAAPAGSLFVDCTTADVDSAVAAAREAEQAGHLALDAPVSGGVAGAQAGTLTFMVGGSPAAFERAAPLLDTMGQRAIACGPSGSGQAAKICNNMLLGITMAGTCEAIALADSLGLDRQAFFDVVSTSSGQCWSVNTYCPMPGIGPASPADNDYKPGFAAELMLKDLDLSQKAAGASGTATPLGATASDLYRAFVEGTGTGKAVMSGPAIVWERRDRVLLITLNRPRQLNALNRDTVRELNALLVPADKDPALGCVVITGNDKAFAAGADIKEMQDKSYQAMARDDHFAEWETFARLRTPRIAAVNGYALGGGCELMLMCDFAIAGRSAKFGLPEIKLGVMPGMGGTQRLPRLVGRALAMDLILTGRMMDAAEALAAGLVARLVDDDAVVETALKAAETIAGYSKPATLLARDAVNRADEVSLSEGALFERRVFHSLFATEDRREGMAAFVEKRKPTFTGN</sequence>
<dbReference type="GO" id="GO:0050660">
    <property type="term" value="F:flavin adenine dinucleotide binding"/>
    <property type="evidence" value="ECO:0007669"/>
    <property type="project" value="InterPro"/>
</dbReference>
<dbReference type="SUPFAM" id="SSF53850">
    <property type="entry name" value="Periplasmic binding protein-like II"/>
    <property type="match status" value="1"/>
</dbReference>
<dbReference type="FunFam" id="1.20.140.10:FF:000001">
    <property type="entry name" value="Acyl-CoA dehydrogenase"/>
    <property type="match status" value="1"/>
</dbReference>
<evidence type="ECO:0000256" key="18">
    <source>
        <dbReference type="ARBA" id="ARBA00023239"/>
    </source>
</evidence>
<dbReference type="InterPro" id="IPR013328">
    <property type="entry name" value="6PGD_dom2"/>
</dbReference>
<dbReference type="GO" id="GO:0003700">
    <property type="term" value="F:DNA-binding transcription factor activity"/>
    <property type="evidence" value="ECO:0007669"/>
    <property type="project" value="InterPro"/>
</dbReference>
<dbReference type="InterPro" id="IPR036390">
    <property type="entry name" value="WH_DNA-bd_sf"/>
</dbReference>
<dbReference type="InterPro" id="IPR037069">
    <property type="entry name" value="AcylCoA_DH/ox_N_sf"/>
</dbReference>
<dbReference type="Gene3D" id="1.10.540.10">
    <property type="entry name" value="Acyl-CoA dehydrogenase/oxidase, N-terminal domain"/>
    <property type="match status" value="1"/>
</dbReference>
<reference evidence="25" key="1">
    <citation type="submission" date="2023-08" db="EMBL/GenBank/DDBJ databases">
        <authorList>
            <person name="Chen Y."/>
            <person name="Shah S."/>
            <person name="Dougan E. K."/>
            <person name="Thang M."/>
            <person name="Chan C."/>
        </authorList>
    </citation>
    <scope>NUCLEOTIDE SEQUENCE</scope>
</reference>
<dbReference type="Proteomes" id="UP001178507">
    <property type="component" value="Unassembled WGS sequence"/>
</dbReference>
<dbReference type="PANTHER" id="PTHR43831:SF1">
    <property type="entry name" value="ISOBUTYRYL-COA DEHYDROGENASE, MITOCHONDRIAL"/>
    <property type="match status" value="1"/>
</dbReference>
<dbReference type="FunFam" id="1.10.12.10:FF:000001">
    <property type="entry name" value="Probable enoyl-CoA hydratase, mitochondrial"/>
    <property type="match status" value="1"/>
</dbReference>